<name>A0AA49GT68_9BACT</name>
<protein>
    <submittedName>
        <fullName evidence="3">Amidohydrolase family protein</fullName>
    </submittedName>
</protein>
<organism evidence="3">
    <name type="scientific">Roseihalotalea indica</name>
    <dbReference type="NCBI Taxonomy" id="2867963"/>
    <lineage>
        <taxon>Bacteria</taxon>
        <taxon>Pseudomonadati</taxon>
        <taxon>Bacteroidota</taxon>
        <taxon>Cytophagia</taxon>
        <taxon>Cytophagales</taxon>
        <taxon>Catalimonadaceae</taxon>
        <taxon>Roseihalotalea</taxon>
    </lineage>
</organism>
<gene>
    <name evidence="3" type="ORF">K4G66_32130</name>
</gene>
<evidence type="ECO:0000313" key="3">
    <source>
        <dbReference type="EMBL" id="WKN37019.1"/>
    </source>
</evidence>
<evidence type="ECO:0000259" key="2">
    <source>
        <dbReference type="Pfam" id="PF04909"/>
    </source>
</evidence>
<dbReference type="AlphaFoldDB" id="A0AA49GT68"/>
<accession>A0AA49GT68</accession>
<reference evidence="3" key="2">
    <citation type="journal article" date="2024" name="Antonie Van Leeuwenhoek">
        <title>Roseihalotalea indica gen. nov., sp. nov., a halophilic Bacteroidetes from mesopelagic Southwest Indian Ocean with higher carbohydrate metabolic potential.</title>
        <authorList>
            <person name="Chen B."/>
            <person name="Zhang M."/>
            <person name="Lin D."/>
            <person name="Ye J."/>
            <person name="Tang K."/>
        </authorList>
    </citation>
    <scope>NUCLEOTIDE SEQUENCE</scope>
    <source>
        <strain evidence="3">TK19036</strain>
    </source>
</reference>
<dbReference type="PANTHER" id="PTHR43569">
    <property type="entry name" value="AMIDOHYDROLASE"/>
    <property type="match status" value="1"/>
</dbReference>
<dbReference type="Gene3D" id="3.20.20.140">
    <property type="entry name" value="Metal-dependent hydrolases"/>
    <property type="match status" value="1"/>
</dbReference>
<dbReference type="InterPro" id="IPR032466">
    <property type="entry name" value="Metal_Hydrolase"/>
</dbReference>
<reference evidence="3" key="1">
    <citation type="journal article" date="2023" name="Comput. Struct. Biotechnol. J.">
        <title>Discovery of a novel marine Bacteroidetes with a rich repertoire of carbohydrate-active enzymes.</title>
        <authorList>
            <person name="Chen B."/>
            <person name="Liu G."/>
            <person name="Chen Q."/>
            <person name="Wang H."/>
            <person name="Liu L."/>
            <person name="Tang K."/>
        </authorList>
    </citation>
    <scope>NUCLEOTIDE SEQUENCE</scope>
    <source>
        <strain evidence="3">TK19036</strain>
    </source>
</reference>
<evidence type="ECO:0000256" key="1">
    <source>
        <dbReference type="ARBA" id="ARBA00038310"/>
    </source>
</evidence>
<dbReference type="InterPro" id="IPR052350">
    <property type="entry name" value="Metallo-dep_Lactonases"/>
</dbReference>
<feature type="domain" description="Amidohydrolase-related" evidence="2">
    <location>
        <begin position="4"/>
        <end position="275"/>
    </location>
</feature>
<comment type="similarity">
    <text evidence="1">Belongs to the metallo-dependent hydrolases superfamily.</text>
</comment>
<proteinExistence type="inferred from homology"/>
<sequence>MKKIDAHQHFWRYHPDTHAWITDEMSVLRQDYLPADLASHLEKNECLGSVAVQATQTVEETEWLLKLADQHKFILGVVGWVDLRDFQVKHYLQKLSQHPKLKGIRHVIQDEPDDQFMLDPAFLRGVKMLPQFNLTYDLLIYERHLPVALPFVSYLPDVSIVVDHIAKPKISQQEISPWRENIQSLAQNKNVCCKLSGMVTEADWHHWTYDHLTPYLDIVIEAFGADRLMIGSDWPVCRLAAEYEEVMEIIERYFSSFSEEEKAAIFYRNAARFYQIDVGTE</sequence>
<dbReference type="SUPFAM" id="SSF51556">
    <property type="entry name" value="Metallo-dependent hydrolases"/>
    <property type="match status" value="1"/>
</dbReference>
<dbReference type="PANTHER" id="PTHR43569:SF2">
    <property type="entry name" value="AMIDOHYDROLASE-RELATED DOMAIN-CONTAINING PROTEIN"/>
    <property type="match status" value="1"/>
</dbReference>
<dbReference type="Pfam" id="PF04909">
    <property type="entry name" value="Amidohydro_2"/>
    <property type="match status" value="1"/>
</dbReference>
<dbReference type="GO" id="GO:0016787">
    <property type="term" value="F:hydrolase activity"/>
    <property type="evidence" value="ECO:0007669"/>
    <property type="project" value="InterPro"/>
</dbReference>
<dbReference type="InterPro" id="IPR006680">
    <property type="entry name" value="Amidohydro-rel"/>
</dbReference>
<dbReference type="EMBL" id="CP120682">
    <property type="protein sequence ID" value="WKN37019.1"/>
    <property type="molecule type" value="Genomic_DNA"/>
</dbReference>